<dbReference type="AlphaFoldDB" id="A0A081D2I7"/>
<protein>
    <recommendedName>
        <fullName evidence="1">DUF3846 domain-containing protein</fullName>
    </recommendedName>
</protein>
<evidence type="ECO:0000259" key="1">
    <source>
        <dbReference type="Pfam" id="PF12957"/>
    </source>
</evidence>
<comment type="caution">
    <text evidence="2">The sequence shown here is derived from an EMBL/GenBank/DDBJ whole genome shotgun (WGS) entry which is preliminary data.</text>
</comment>
<dbReference type="InterPro" id="IPR024559">
    <property type="entry name" value="DUF3846"/>
</dbReference>
<feature type="domain" description="DUF3846" evidence="1">
    <location>
        <begin position="11"/>
        <end position="109"/>
    </location>
</feature>
<organism evidence="2 3">
    <name type="scientific">Agrobacterium rubi TR3 = NBRC 13261</name>
    <dbReference type="NCBI Taxonomy" id="1368415"/>
    <lineage>
        <taxon>Bacteria</taxon>
        <taxon>Pseudomonadati</taxon>
        <taxon>Pseudomonadota</taxon>
        <taxon>Alphaproteobacteria</taxon>
        <taxon>Hyphomicrobiales</taxon>
        <taxon>Rhizobiaceae</taxon>
        <taxon>Rhizobium/Agrobacterium group</taxon>
        <taxon>Agrobacterium</taxon>
    </lineage>
</organism>
<evidence type="ECO:0000313" key="3">
    <source>
        <dbReference type="Proteomes" id="UP000028701"/>
    </source>
</evidence>
<dbReference type="eggNOG" id="ENOG5030NIG">
    <property type="taxonomic scope" value="Bacteria"/>
</dbReference>
<gene>
    <name evidence="2" type="ORF">RRU01S_31_00670</name>
</gene>
<proteinExistence type="predicted"/>
<dbReference type="Proteomes" id="UP000028701">
    <property type="component" value="Unassembled WGS sequence"/>
</dbReference>
<evidence type="ECO:0000313" key="2">
    <source>
        <dbReference type="EMBL" id="GAK73133.1"/>
    </source>
</evidence>
<dbReference type="OrthoDB" id="950017at2"/>
<name>A0A081D2I7_9HYPH</name>
<dbReference type="Pfam" id="PF12957">
    <property type="entry name" value="DUF3846"/>
    <property type="match status" value="1"/>
</dbReference>
<sequence length="157" mass="16969">MEGLDMTKTATVYLLDPEAGTIQTVEINARSAFAQTYTLIGCELVQVVPFDSHHVLIIDEDGLQDGLTSFTIADGYPQPLAGKIVLVGAENGEHFTPPQITIEDAAKRFTVCKPVLDPVFASIDETTMKGVILAGFLTGLQTRITRTMPTVMEGVKK</sequence>
<reference evidence="2 3" key="1">
    <citation type="submission" date="2014-08" db="EMBL/GenBank/DDBJ databases">
        <title>Whole genome shotgun sequence of Rhizobium rubi NBRC 13261.</title>
        <authorList>
            <person name="Katano-Makiyama Y."/>
            <person name="Hosoyama A."/>
            <person name="Hashimoto M."/>
            <person name="Hosoyama Y."/>
            <person name="Noguchi M."/>
            <person name="Tsuchikane K."/>
            <person name="Uohara A."/>
            <person name="Ohji S."/>
            <person name="Ichikawa N."/>
            <person name="Kimura A."/>
            <person name="Yamazoe A."/>
            <person name="Fujita N."/>
        </authorList>
    </citation>
    <scope>NUCLEOTIDE SEQUENCE [LARGE SCALE GENOMIC DNA]</scope>
    <source>
        <strain evidence="2 3">NBRC 13261</strain>
    </source>
</reference>
<accession>A0A081D2I7</accession>
<dbReference type="EMBL" id="BBJU01000031">
    <property type="protein sequence ID" value="GAK73133.1"/>
    <property type="molecule type" value="Genomic_DNA"/>
</dbReference>